<dbReference type="OrthoDB" id="439917at2759"/>
<dbReference type="InParanoid" id="A0A165KMS0"/>
<dbReference type="EMBL" id="KV425941">
    <property type="protein sequence ID" value="KZV96584.1"/>
    <property type="molecule type" value="Genomic_DNA"/>
</dbReference>
<feature type="signal peptide" evidence="3">
    <location>
        <begin position="1"/>
        <end position="20"/>
    </location>
</feature>
<feature type="chain" id="PRO_5007860963" description="4Fe-4S ferredoxin-type domain-containing protein" evidence="3">
    <location>
        <begin position="21"/>
        <end position="202"/>
    </location>
</feature>
<dbReference type="PROSITE" id="PS51257">
    <property type="entry name" value="PROKAR_LIPOPROTEIN"/>
    <property type="match status" value="1"/>
</dbReference>
<proteinExistence type="inferred from homology"/>
<protein>
    <recommendedName>
        <fullName evidence="6">4Fe-4S ferredoxin-type domain-containing protein</fullName>
    </recommendedName>
</protein>
<dbReference type="PANTHER" id="PTHR33227">
    <property type="entry name" value="STIGMA-SPECIFIC STIG1-LIKE PROTEIN 3"/>
    <property type="match status" value="1"/>
</dbReference>
<evidence type="ECO:0000313" key="5">
    <source>
        <dbReference type="Proteomes" id="UP000077266"/>
    </source>
</evidence>
<evidence type="ECO:0008006" key="6">
    <source>
        <dbReference type="Google" id="ProtNLM"/>
    </source>
</evidence>
<dbReference type="AlphaFoldDB" id="A0A165KMS0"/>
<sequence length="202" mass="21072">MARPSFVLLLALISCSVSRSHPPLLARNSSASRTASAIQARQLTRERLLNRAERTAMSNLFGREDCSIPQPSTLACTCGSEYELCGPSCRNTQTDEENCGTCDHICPGDAPGCCAGSCADFTSVVTCGSCTNECDVGREECCSGACANVQFNHDNCGSCGNPCDPGDTCCGGQCVNIDQDNAHCGQCFYTCDGVCRGGSCAG</sequence>
<accession>A0A165KMS0</accession>
<keyword evidence="2 3" id="KW-0732">Signal</keyword>
<name>A0A165KMS0_EXIGL</name>
<evidence type="ECO:0000313" key="4">
    <source>
        <dbReference type="EMBL" id="KZV96584.1"/>
    </source>
</evidence>
<evidence type="ECO:0000256" key="3">
    <source>
        <dbReference type="SAM" id="SignalP"/>
    </source>
</evidence>
<reference evidence="4 5" key="1">
    <citation type="journal article" date="2016" name="Mol. Biol. Evol.">
        <title>Comparative Genomics of Early-Diverging Mushroom-Forming Fungi Provides Insights into the Origins of Lignocellulose Decay Capabilities.</title>
        <authorList>
            <person name="Nagy L.G."/>
            <person name="Riley R."/>
            <person name="Tritt A."/>
            <person name="Adam C."/>
            <person name="Daum C."/>
            <person name="Floudas D."/>
            <person name="Sun H."/>
            <person name="Yadav J.S."/>
            <person name="Pangilinan J."/>
            <person name="Larsson K.H."/>
            <person name="Matsuura K."/>
            <person name="Barry K."/>
            <person name="Labutti K."/>
            <person name="Kuo R."/>
            <person name="Ohm R.A."/>
            <person name="Bhattacharya S.S."/>
            <person name="Shirouzu T."/>
            <person name="Yoshinaga Y."/>
            <person name="Martin F.M."/>
            <person name="Grigoriev I.V."/>
            <person name="Hibbett D.S."/>
        </authorList>
    </citation>
    <scope>NUCLEOTIDE SEQUENCE [LARGE SCALE GENOMIC DNA]</scope>
    <source>
        <strain evidence="4 5">HHB12029</strain>
    </source>
</reference>
<dbReference type="Proteomes" id="UP000077266">
    <property type="component" value="Unassembled WGS sequence"/>
</dbReference>
<evidence type="ECO:0000256" key="2">
    <source>
        <dbReference type="ARBA" id="ARBA00022729"/>
    </source>
</evidence>
<gene>
    <name evidence="4" type="ORF">EXIGLDRAFT_833540</name>
</gene>
<dbReference type="Pfam" id="PF04885">
    <property type="entry name" value="Stig1"/>
    <property type="match status" value="2"/>
</dbReference>
<dbReference type="InterPro" id="IPR006969">
    <property type="entry name" value="Stig-like"/>
</dbReference>
<organism evidence="4 5">
    <name type="scientific">Exidia glandulosa HHB12029</name>
    <dbReference type="NCBI Taxonomy" id="1314781"/>
    <lineage>
        <taxon>Eukaryota</taxon>
        <taxon>Fungi</taxon>
        <taxon>Dikarya</taxon>
        <taxon>Basidiomycota</taxon>
        <taxon>Agaricomycotina</taxon>
        <taxon>Agaricomycetes</taxon>
        <taxon>Auriculariales</taxon>
        <taxon>Exidiaceae</taxon>
        <taxon>Exidia</taxon>
    </lineage>
</organism>
<dbReference type="PANTHER" id="PTHR33227:SF48">
    <property type="entry name" value="STIGMA-SPECIFIC STIG1-LIKE PROTEIN 4"/>
    <property type="match status" value="1"/>
</dbReference>
<keyword evidence="5" id="KW-1185">Reference proteome</keyword>
<evidence type="ECO:0000256" key="1">
    <source>
        <dbReference type="ARBA" id="ARBA00006010"/>
    </source>
</evidence>
<comment type="similarity">
    <text evidence="1">Belongs to the STIG1 family.</text>
</comment>